<protein>
    <submittedName>
        <fullName evidence="2">Uncharacterized protein</fullName>
    </submittedName>
</protein>
<name>A0A6N2KDG1_SALVM</name>
<accession>A0A6N2KDG1</accession>
<keyword evidence="1" id="KW-0732">Signal</keyword>
<organism evidence="2">
    <name type="scientific">Salix viminalis</name>
    <name type="common">Common osier</name>
    <name type="synonym">Basket willow</name>
    <dbReference type="NCBI Taxonomy" id="40686"/>
    <lineage>
        <taxon>Eukaryota</taxon>
        <taxon>Viridiplantae</taxon>
        <taxon>Streptophyta</taxon>
        <taxon>Embryophyta</taxon>
        <taxon>Tracheophyta</taxon>
        <taxon>Spermatophyta</taxon>
        <taxon>Magnoliopsida</taxon>
        <taxon>eudicotyledons</taxon>
        <taxon>Gunneridae</taxon>
        <taxon>Pentapetalae</taxon>
        <taxon>rosids</taxon>
        <taxon>fabids</taxon>
        <taxon>Malpighiales</taxon>
        <taxon>Salicaceae</taxon>
        <taxon>Saliceae</taxon>
        <taxon>Salix</taxon>
    </lineage>
</organism>
<feature type="signal peptide" evidence="1">
    <location>
        <begin position="1"/>
        <end position="26"/>
    </location>
</feature>
<evidence type="ECO:0000313" key="2">
    <source>
        <dbReference type="EMBL" id="VFU25707.1"/>
    </source>
</evidence>
<evidence type="ECO:0000256" key="1">
    <source>
        <dbReference type="SAM" id="SignalP"/>
    </source>
</evidence>
<feature type="chain" id="PRO_5026813346" evidence="1">
    <location>
        <begin position="27"/>
        <end position="87"/>
    </location>
</feature>
<sequence length="87" mass="10029">MRTCSPSLPLLVFCTILLALLHSSTCRHISWANYEEKQQINTEYPLPFPQYDLPESYPVCRWCPPTSPVILLPHQDSKENNIPSKVM</sequence>
<gene>
    <name evidence="2" type="ORF">SVIM_LOCUS62637</name>
</gene>
<proteinExistence type="predicted"/>
<reference evidence="2" key="1">
    <citation type="submission" date="2019-03" db="EMBL/GenBank/DDBJ databases">
        <authorList>
            <person name="Mank J."/>
            <person name="Almeida P."/>
        </authorList>
    </citation>
    <scope>NUCLEOTIDE SEQUENCE</scope>
    <source>
        <strain evidence="2">78183</strain>
    </source>
</reference>
<dbReference type="EMBL" id="CAADRP010000247">
    <property type="protein sequence ID" value="VFU25707.1"/>
    <property type="molecule type" value="Genomic_DNA"/>
</dbReference>
<dbReference type="AlphaFoldDB" id="A0A6N2KDG1"/>